<dbReference type="EMBL" id="CM042044">
    <property type="protein sequence ID" value="KAI3687074.1"/>
    <property type="molecule type" value="Genomic_DNA"/>
</dbReference>
<accession>A0ACB8YMV1</accession>
<sequence length="76" mass="8544">MCAVKVIAVKIFDFGFFASTFLHTGYAPNNIIKVLNGEHVGTLLFHKDAHMWIPVTEIGPHEMPVSAREASRRLQH</sequence>
<dbReference type="Proteomes" id="UP001056120">
    <property type="component" value="Linkage Group LG27"/>
</dbReference>
<reference evidence="2" key="1">
    <citation type="journal article" date="2022" name="Mol. Ecol. Resour.">
        <title>The genomes of chicory, endive, great burdock and yacon provide insights into Asteraceae palaeo-polyploidization history and plant inulin production.</title>
        <authorList>
            <person name="Fan W."/>
            <person name="Wang S."/>
            <person name="Wang H."/>
            <person name="Wang A."/>
            <person name="Jiang F."/>
            <person name="Liu H."/>
            <person name="Zhao H."/>
            <person name="Xu D."/>
            <person name="Zhang Y."/>
        </authorList>
    </citation>
    <scope>NUCLEOTIDE SEQUENCE [LARGE SCALE GENOMIC DNA]</scope>
    <source>
        <strain evidence="2">cv. Yunnan</strain>
    </source>
</reference>
<organism evidence="1 2">
    <name type="scientific">Smallanthus sonchifolius</name>
    <dbReference type="NCBI Taxonomy" id="185202"/>
    <lineage>
        <taxon>Eukaryota</taxon>
        <taxon>Viridiplantae</taxon>
        <taxon>Streptophyta</taxon>
        <taxon>Embryophyta</taxon>
        <taxon>Tracheophyta</taxon>
        <taxon>Spermatophyta</taxon>
        <taxon>Magnoliopsida</taxon>
        <taxon>eudicotyledons</taxon>
        <taxon>Gunneridae</taxon>
        <taxon>Pentapetalae</taxon>
        <taxon>asterids</taxon>
        <taxon>campanulids</taxon>
        <taxon>Asterales</taxon>
        <taxon>Asteraceae</taxon>
        <taxon>Asteroideae</taxon>
        <taxon>Heliantheae alliance</taxon>
        <taxon>Millerieae</taxon>
        <taxon>Smallanthus</taxon>
    </lineage>
</organism>
<proteinExistence type="predicted"/>
<keyword evidence="2" id="KW-1185">Reference proteome</keyword>
<protein>
    <submittedName>
        <fullName evidence="1">Uncharacterized protein</fullName>
    </submittedName>
</protein>
<evidence type="ECO:0000313" key="1">
    <source>
        <dbReference type="EMBL" id="KAI3687074.1"/>
    </source>
</evidence>
<reference evidence="1 2" key="2">
    <citation type="journal article" date="2022" name="Mol. Ecol. Resour.">
        <title>The genomes of chicory, endive, great burdock and yacon provide insights into Asteraceae paleo-polyploidization history and plant inulin production.</title>
        <authorList>
            <person name="Fan W."/>
            <person name="Wang S."/>
            <person name="Wang H."/>
            <person name="Wang A."/>
            <person name="Jiang F."/>
            <person name="Liu H."/>
            <person name="Zhao H."/>
            <person name="Xu D."/>
            <person name="Zhang Y."/>
        </authorList>
    </citation>
    <scope>NUCLEOTIDE SEQUENCE [LARGE SCALE GENOMIC DNA]</scope>
    <source>
        <strain evidence="2">cv. Yunnan</strain>
        <tissue evidence="1">Leaves</tissue>
    </source>
</reference>
<comment type="caution">
    <text evidence="1">The sequence shown here is derived from an EMBL/GenBank/DDBJ whole genome shotgun (WGS) entry which is preliminary data.</text>
</comment>
<name>A0ACB8YMV1_9ASTR</name>
<gene>
    <name evidence="1" type="ORF">L1987_80765</name>
</gene>
<evidence type="ECO:0000313" key="2">
    <source>
        <dbReference type="Proteomes" id="UP001056120"/>
    </source>
</evidence>